<name>A0A6A0A9U5_HAELA</name>
<accession>A0A6A0A9U5</accession>
<feature type="transmembrane region" description="Helical" evidence="5">
    <location>
        <begin position="103"/>
        <end position="121"/>
    </location>
</feature>
<keyword evidence="4 5" id="KW-0472">Membrane</keyword>
<evidence type="ECO:0000313" key="6">
    <source>
        <dbReference type="EMBL" id="GFH29519.1"/>
    </source>
</evidence>
<comment type="subcellular location">
    <subcellularLocation>
        <location evidence="1">Membrane</location>
        <topology evidence="1">Multi-pass membrane protein</topology>
    </subcellularLocation>
</comment>
<feature type="transmembrane region" description="Helical" evidence="5">
    <location>
        <begin position="71"/>
        <end position="91"/>
    </location>
</feature>
<evidence type="ECO:0000256" key="1">
    <source>
        <dbReference type="ARBA" id="ARBA00004141"/>
    </source>
</evidence>
<evidence type="ECO:0000313" key="7">
    <source>
        <dbReference type="Proteomes" id="UP000485058"/>
    </source>
</evidence>
<gene>
    <name evidence="6" type="ORF">HaLaN_28195</name>
</gene>
<proteinExistence type="predicted"/>
<keyword evidence="7" id="KW-1185">Reference proteome</keyword>
<feature type="transmembrane region" description="Helical" evidence="5">
    <location>
        <begin position="127"/>
        <end position="151"/>
    </location>
</feature>
<evidence type="ECO:0000256" key="4">
    <source>
        <dbReference type="ARBA" id="ARBA00023136"/>
    </source>
</evidence>
<dbReference type="PANTHER" id="PTHR11132">
    <property type="entry name" value="SOLUTE CARRIER FAMILY 35"/>
    <property type="match status" value="1"/>
</dbReference>
<dbReference type="InterPro" id="IPR050186">
    <property type="entry name" value="TPT_transporter"/>
</dbReference>
<organism evidence="6 7">
    <name type="scientific">Haematococcus lacustris</name>
    <name type="common">Green alga</name>
    <name type="synonym">Haematococcus pluvialis</name>
    <dbReference type="NCBI Taxonomy" id="44745"/>
    <lineage>
        <taxon>Eukaryota</taxon>
        <taxon>Viridiplantae</taxon>
        <taxon>Chlorophyta</taxon>
        <taxon>core chlorophytes</taxon>
        <taxon>Chlorophyceae</taxon>
        <taxon>CS clade</taxon>
        <taxon>Chlamydomonadales</taxon>
        <taxon>Haematococcaceae</taxon>
        <taxon>Haematococcus</taxon>
    </lineage>
</organism>
<feature type="transmembrane region" description="Helical" evidence="5">
    <location>
        <begin position="15"/>
        <end position="34"/>
    </location>
</feature>
<evidence type="ECO:0000256" key="2">
    <source>
        <dbReference type="ARBA" id="ARBA00022692"/>
    </source>
</evidence>
<dbReference type="AlphaFoldDB" id="A0A6A0A9U5"/>
<dbReference type="EMBL" id="BLLF01004394">
    <property type="protein sequence ID" value="GFH29519.1"/>
    <property type="molecule type" value="Genomic_DNA"/>
</dbReference>
<dbReference type="Proteomes" id="UP000485058">
    <property type="component" value="Unassembled WGS sequence"/>
</dbReference>
<keyword evidence="3 5" id="KW-1133">Transmembrane helix</keyword>
<comment type="caution">
    <text evidence="6">The sequence shown here is derived from an EMBL/GenBank/DDBJ whole genome shotgun (WGS) entry which is preliminary data.</text>
</comment>
<keyword evidence="2 5" id="KW-0812">Transmembrane</keyword>
<sequence length="161" mass="16853">MVLSTLSLALNTVSFYQVCKIASTPVVILLELVLFKKVPRMVVCVSVLCVCAGIAIATINDPISIKNVSGMVVGLLSTVVTALFNIQAGALQRQTGLNSQQLLVSYTPYATGLLATMVLVMEPMTSHAAFVIISSAVIGVAVSLTTFLAIAGTSTLTYSVR</sequence>
<evidence type="ECO:0000256" key="5">
    <source>
        <dbReference type="SAM" id="Phobius"/>
    </source>
</evidence>
<feature type="non-terminal residue" evidence="6">
    <location>
        <position position="1"/>
    </location>
</feature>
<feature type="transmembrane region" description="Helical" evidence="5">
    <location>
        <begin position="41"/>
        <end position="59"/>
    </location>
</feature>
<dbReference type="GO" id="GO:0016020">
    <property type="term" value="C:membrane"/>
    <property type="evidence" value="ECO:0007669"/>
    <property type="project" value="UniProtKB-SubCell"/>
</dbReference>
<reference evidence="6 7" key="1">
    <citation type="submission" date="2020-02" db="EMBL/GenBank/DDBJ databases">
        <title>Draft genome sequence of Haematococcus lacustris strain NIES-144.</title>
        <authorList>
            <person name="Morimoto D."/>
            <person name="Nakagawa S."/>
            <person name="Yoshida T."/>
            <person name="Sawayama S."/>
        </authorList>
    </citation>
    <scope>NUCLEOTIDE SEQUENCE [LARGE SCALE GENOMIC DNA]</scope>
    <source>
        <strain evidence="6 7">NIES-144</strain>
    </source>
</reference>
<evidence type="ECO:0000256" key="3">
    <source>
        <dbReference type="ARBA" id="ARBA00022989"/>
    </source>
</evidence>
<protein>
    <submittedName>
        <fullName evidence="6">TPT domain-containing protein</fullName>
    </submittedName>
</protein>